<dbReference type="EMBL" id="JBHRTB010000010">
    <property type="protein sequence ID" value="MFC3145294.1"/>
    <property type="molecule type" value="Genomic_DNA"/>
</dbReference>
<organism evidence="1 2">
    <name type="scientific">Psychromarinibacter halotolerans</name>
    <dbReference type="NCBI Taxonomy" id="1775175"/>
    <lineage>
        <taxon>Bacteria</taxon>
        <taxon>Pseudomonadati</taxon>
        <taxon>Pseudomonadota</taxon>
        <taxon>Alphaproteobacteria</taxon>
        <taxon>Rhodobacterales</taxon>
        <taxon>Paracoccaceae</taxon>
        <taxon>Psychromarinibacter</taxon>
    </lineage>
</organism>
<evidence type="ECO:0000313" key="1">
    <source>
        <dbReference type="EMBL" id="MFC3145294.1"/>
    </source>
</evidence>
<dbReference type="Gene3D" id="2.120.10.10">
    <property type="match status" value="1"/>
</dbReference>
<dbReference type="InterPro" id="IPR011050">
    <property type="entry name" value="Pectin_lyase_fold/virulence"/>
</dbReference>
<dbReference type="RefSeq" id="WP_379561645.1">
    <property type="nucleotide sequence ID" value="NZ_JBHRTB010000010.1"/>
</dbReference>
<accession>A0ABV7GUG8</accession>
<keyword evidence="2" id="KW-1185">Reference proteome</keyword>
<gene>
    <name evidence="1" type="ORF">ACFOGP_21420</name>
</gene>
<protein>
    <submittedName>
        <fullName evidence="1">Uncharacterized protein</fullName>
    </submittedName>
</protein>
<sequence>MTTLSAREILLGNPPSASYQPDREQLAEKLEGMEAAIAASEVGISVASYTPAADGLALDDTPFSQLEGNVGTKKFRSDLAGKTYLVSAIPTGLQYVNGGFKLADVLGNNADVDCVYPAKETFDFEIRQVSPGTANYESWPQGKRHIVNISGNVVHYCGFNADHEHNGGKVAELYSSNDDGATWRWDCTIDSGNAYSASCWALGEHAGQQFAIVRRRDPETDAHDESVLLARRLYEIRRGEVINVTTTDTSATFRVNVDDLVDWGVRIGDEVQLNSFGTVNGLDLQDRTIITVSDNGNDWIEFEHPTDVATATGTSDTPSDGVIEFNPRNKGFVEVMFPGDITLGEALLAYAGTPFSSLPTLFHDCEVWEGTGVGALKTCAAGGGSGGPHVVELDAILRDSIHIERVDYTGDATNGGGGTIVRSSTGAFYGGVRGDSTLDNGSDPALWYAPTNDISAATVTAFPTGFGDDSIVDIALDETNGYVYVVATDTRYRDETPGPVPMMVGWATLAAFQADPAGSITWWHLLDLHYTHSNNNEANNGVGIQSIACDPDNALYISFSNEHGVRFFDDDGAPRTYDLALAIGANGPIGAKLKPRNILRPPASVMSHYVTPQEMSLVSQGRATFKDDAIAWQRASEVAAQFGKTMFVPPQTYRFLTPPTFADGANILGGGVDNPNANQFGPGPTVIMDSSMTGAPAIRSLGNLRMQGISFRGTNKTAGVGMYLERDTADGSEYEDLDSKIRNCYFYLFDQGIASKGRGIEVVDCVFAGCNWAFNPAPWVAADWVDNPSQEYDGEGVGEREYVFEGNRVHQCNIAVSANEADTENMRGLIIRHNRLDLGGVLFNGKFYSADISHNLVDMADTNTGIVDVRAAFRRLSALGNHFQGAPIAAGGGDLTEDMARYGYRFRGPAANFVIGSGSVYRTMAKDSALGTSPENNESACIVFEDTATRGRIVDMDLRNFGLYDDVGNSPAVAGTDDEAAIIFKAAVDRMKIDADFERNADSNALNIDFRGQSVTRTTIAESCTAPDGEELVATANGGYVDGGGNVFYIPRKANPELTIDLDGEITAIEHWNFVDTRNNDAADNCDNIANNWPQGTVGSFLAENAARVVTFRHNTGGGNIRTISGADWTFGTDGNVFRVMKLGSNLYQI</sequence>
<evidence type="ECO:0000313" key="2">
    <source>
        <dbReference type="Proteomes" id="UP001595632"/>
    </source>
</evidence>
<dbReference type="SUPFAM" id="SSF63825">
    <property type="entry name" value="YWTD domain"/>
    <property type="match status" value="1"/>
</dbReference>
<comment type="caution">
    <text evidence="1">The sequence shown here is derived from an EMBL/GenBank/DDBJ whole genome shotgun (WGS) entry which is preliminary data.</text>
</comment>
<reference evidence="2" key="1">
    <citation type="journal article" date="2019" name="Int. J. Syst. Evol. Microbiol.">
        <title>The Global Catalogue of Microorganisms (GCM) 10K type strain sequencing project: providing services to taxonomists for standard genome sequencing and annotation.</title>
        <authorList>
            <consortium name="The Broad Institute Genomics Platform"/>
            <consortium name="The Broad Institute Genome Sequencing Center for Infectious Disease"/>
            <person name="Wu L."/>
            <person name="Ma J."/>
        </authorList>
    </citation>
    <scope>NUCLEOTIDE SEQUENCE [LARGE SCALE GENOMIC DNA]</scope>
    <source>
        <strain evidence="2">KCTC 52366</strain>
    </source>
</reference>
<dbReference type="Proteomes" id="UP001595632">
    <property type="component" value="Unassembled WGS sequence"/>
</dbReference>
<proteinExistence type="predicted"/>
<name>A0ABV7GUG8_9RHOB</name>
<dbReference type="SUPFAM" id="SSF51126">
    <property type="entry name" value="Pectin lyase-like"/>
    <property type="match status" value="1"/>
</dbReference>